<dbReference type="EMBL" id="OOGT01000089">
    <property type="protein sequence ID" value="SPL70902.1"/>
    <property type="molecule type" value="Genomic_DNA"/>
</dbReference>
<dbReference type="PANTHER" id="PTHR44688">
    <property type="entry name" value="DNA-BINDING TRANSCRIPTIONAL ACTIVATOR DEVR_DOSR"/>
    <property type="match status" value="1"/>
</dbReference>
<dbReference type="GO" id="GO:0000160">
    <property type="term" value="P:phosphorelay signal transduction system"/>
    <property type="evidence" value="ECO:0007669"/>
    <property type="project" value="UniProtKB-KW"/>
</dbReference>
<evidence type="ECO:0000259" key="8">
    <source>
        <dbReference type="PROSITE" id="PS50110"/>
    </source>
</evidence>
<reference evidence="10" key="1">
    <citation type="submission" date="2018-03" db="EMBL/GenBank/DDBJ databases">
        <authorList>
            <person name="Blom J."/>
        </authorList>
    </citation>
    <scope>NUCLEOTIDE SEQUENCE [LARGE SCALE GENOMIC DNA]</scope>
    <source>
        <strain evidence="10">KPC-SM-21</strain>
    </source>
</reference>
<feature type="modified residue" description="4-aspartylphosphate" evidence="6">
    <location>
        <position position="61"/>
    </location>
</feature>
<dbReference type="SMART" id="SM00421">
    <property type="entry name" value="HTH_LUXR"/>
    <property type="match status" value="1"/>
</dbReference>
<sequence>MYVANSEVLEPIVYIIDDDQDICNSLTWLLESVQLENKTFNSATEFLNYQRPHTPACLILDIRMRGMSGLQLQQQLNQQKIRMPIIFMTGHGDIPMSVNAMKAGAFDFLEKPFNPQHMLNQIQASLQLAEQSFIEEEKRQQQMVKLNSLSPRETEIINLMVDGLSSKHIAQMLNISHKTVEIHRTHIRQKLGTESIAQIINMVLLCREKSIPAMG</sequence>
<keyword evidence="3" id="KW-0805">Transcription regulation</keyword>
<dbReference type="PROSITE" id="PS50110">
    <property type="entry name" value="RESPONSE_REGULATORY"/>
    <property type="match status" value="1"/>
</dbReference>
<dbReference type="RefSeq" id="WP_121974352.1">
    <property type="nucleotide sequence ID" value="NZ_OOGT01000089.1"/>
</dbReference>
<evidence type="ECO:0000256" key="1">
    <source>
        <dbReference type="ARBA" id="ARBA00022553"/>
    </source>
</evidence>
<keyword evidence="4" id="KW-0238">DNA-binding</keyword>
<evidence type="ECO:0000313" key="10">
    <source>
        <dbReference type="Proteomes" id="UP000245974"/>
    </source>
</evidence>
<dbReference type="GO" id="GO:0006355">
    <property type="term" value="P:regulation of DNA-templated transcription"/>
    <property type="evidence" value="ECO:0007669"/>
    <property type="project" value="InterPro"/>
</dbReference>
<dbReference type="Proteomes" id="UP000245974">
    <property type="component" value="Unassembled WGS sequence"/>
</dbReference>
<dbReference type="PROSITE" id="PS50043">
    <property type="entry name" value="HTH_LUXR_2"/>
    <property type="match status" value="1"/>
</dbReference>
<evidence type="ECO:0000256" key="6">
    <source>
        <dbReference type="PROSITE-ProRule" id="PRU00169"/>
    </source>
</evidence>
<dbReference type="SUPFAM" id="SSF52172">
    <property type="entry name" value="CheY-like"/>
    <property type="match status" value="1"/>
</dbReference>
<dbReference type="Gene3D" id="1.10.10.10">
    <property type="entry name" value="Winged helix-like DNA-binding domain superfamily/Winged helix DNA-binding domain"/>
    <property type="match status" value="1"/>
</dbReference>
<dbReference type="SMART" id="SM00448">
    <property type="entry name" value="REC"/>
    <property type="match status" value="1"/>
</dbReference>
<feature type="domain" description="HTH luxR-type" evidence="7">
    <location>
        <begin position="142"/>
        <end position="207"/>
    </location>
</feature>
<dbReference type="Pfam" id="PF00072">
    <property type="entry name" value="Response_reg"/>
    <property type="match status" value="1"/>
</dbReference>
<dbReference type="InterPro" id="IPR036388">
    <property type="entry name" value="WH-like_DNA-bd_sf"/>
</dbReference>
<protein>
    <submittedName>
        <fullName evidence="9">Transcriptional regulatory protein TdiR</fullName>
    </submittedName>
</protein>
<keyword evidence="10" id="KW-1185">Reference proteome</keyword>
<keyword evidence="5" id="KW-0804">Transcription</keyword>
<dbReference type="Pfam" id="PF00196">
    <property type="entry name" value="GerE"/>
    <property type="match status" value="1"/>
</dbReference>
<keyword evidence="1 6" id="KW-0597">Phosphoprotein</keyword>
<dbReference type="GO" id="GO:0003677">
    <property type="term" value="F:DNA binding"/>
    <property type="evidence" value="ECO:0007669"/>
    <property type="project" value="UniProtKB-KW"/>
</dbReference>
<dbReference type="PROSITE" id="PS00622">
    <property type="entry name" value="HTH_LUXR_1"/>
    <property type="match status" value="1"/>
</dbReference>
<dbReference type="InterPro" id="IPR016032">
    <property type="entry name" value="Sig_transdc_resp-reg_C-effctor"/>
</dbReference>
<dbReference type="InterPro" id="IPR000792">
    <property type="entry name" value="Tscrpt_reg_LuxR_C"/>
</dbReference>
<dbReference type="InterPro" id="IPR011006">
    <property type="entry name" value="CheY-like_superfamily"/>
</dbReference>
<dbReference type="PANTHER" id="PTHR44688:SF16">
    <property type="entry name" value="DNA-BINDING TRANSCRIPTIONAL ACTIVATOR DEVR_DOSR"/>
    <property type="match status" value="1"/>
</dbReference>
<dbReference type="CDD" id="cd17537">
    <property type="entry name" value="REC_FixJ"/>
    <property type="match status" value="1"/>
</dbReference>
<evidence type="ECO:0000256" key="3">
    <source>
        <dbReference type="ARBA" id="ARBA00023015"/>
    </source>
</evidence>
<evidence type="ECO:0000256" key="5">
    <source>
        <dbReference type="ARBA" id="ARBA00023163"/>
    </source>
</evidence>
<dbReference type="SUPFAM" id="SSF46894">
    <property type="entry name" value="C-terminal effector domain of the bipartite response regulators"/>
    <property type="match status" value="1"/>
</dbReference>
<dbReference type="OrthoDB" id="9802186at2"/>
<organism evidence="9 10">
    <name type="scientific">Acinetobacter stercoris</name>
    <dbReference type="NCBI Taxonomy" id="2126983"/>
    <lineage>
        <taxon>Bacteria</taxon>
        <taxon>Pseudomonadati</taxon>
        <taxon>Pseudomonadota</taxon>
        <taxon>Gammaproteobacteria</taxon>
        <taxon>Moraxellales</taxon>
        <taxon>Moraxellaceae</taxon>
        <taxon>Acinetobacter</taxon>
    </lineage>
</organism>
<dbReference type="PRINTS" id="PR00038">
    <property type="entry name" value="HTHLUXR"/>
</dbReference>
<accession>A0A2U3MZQ8</accession>
<proteinExistence type="predicted"/>
<evidence type="ECO:0000256" key="4">
    <source>
        <dbReference type="ARBA" id="ARBA00023125"/>
    </source>
</evidence>
<feature type="domain" description="Response regulatory" evidence="8">
    <location>
        <begin position="12"/>
        <end position="126"/>
    </location>
</feature>
<dbReference type="InParanoid" id="A0A2U3MZQ8"/>
<evidence type="ECO:0000256" key="2">
    <source>
        <dbReference type="ARBA" id="ARBA00023012"/>
    </source>
</evidence>
<keyword evidence="2" id="KW-0902">Two-component regulatory system</keyword>
<evidence type="ECO:0000313" key="9">
    <source>
        <dbReference type="EMBL" id="SPL70902.1"/>
    </source>
</evidence>
<dbReference type="FunFam" id="3.40.50.2300:FF:000018">
    <property type="entry name" value="DNA-binding transcriptional regulator NtrC"/>
    <property type="match status" value="1"/>
</dbReference>
<gene>
    <name evidence="9" type="primary">tdiR</name>
    <name evidence="9" type="ORF">KPC_2080</name>
</gene>
<dbReference type="InterPro" id="IPR001789">
    <property type="entry name" value="Sig_transdc_resp-reg_receiver"/>
</dbReference>
<name>A0A2U3MZQ8_9GAMM</name>
<dbReference type="CDD" id="cd06170">
    <property type="entry name" value="LuxR_C_like"/>
    <property type="match status" value="1"/>
</dbReference>
<dbReference type="Gene3D" id="3.40.50.2300">
    <property type="match status" value="1"/>
</dbReference>
<evidence type="ECO:0000259" key="7">
    <source>
        <dbReference type="PROSITE" id="PS50043"/>
    </source>
</evidence>
<dbReference type="AlphaFoldDB" id="A0A2U3MZQ8"/>